<gene>
    <name evidence="4" type="primary">8240057</name>
    <name evidence="3" type="ORF">Phum_PHUM189500</name>
</gene>
<dbReference type="SUPFAM" id="SSF49854">
    <property type="entry name" value="Spermadhesin, CUB domain"/>
    <property type="match status" value="1"/>
</dbReference>
<dbReference type="OrthoDB" id="6369184at2759"/>
<dbReference type="EMBL" id="DS235150">
    <property type="protein sequence ID" value="EEB12534.1"/>
    <property type="molecule type" value="Genomic_DNA"/>
</dbReference>
<evidence type="ECO:0000259" key="2">
    <source>
        <dbReference type="Pfam" id="PF00431"/>
    </source>
</evidence>
<dbReference type="GeneID" id="8240057"/>
<protein>
    <recommendedName>
        <fullName evidence="2">CUB domain-containing protein</fullName>
    </recommendedName>
</protein>
<dbReference type="AlphaFoldDB" id="E0VGM8"/>
<reference evidence="3" key="1">
    <citation type="submission" date="2007-04" db="EMBL/GenBank/DDBJ databases">
        <title>Annotation of Pediculus humanus corporis strain USDA.</title>
        <authorList>
            <person name="Kirkness E."/>
            <person name="Hannick L."/>
            <person name="Hass B."/>
            <person name="Bruggner R."/>
            <person name="Lawson D."/>
            <person name="Bidwell S."/>
            <person name="Joardar V."/>
            <person name="Caler E."/>
            <person name="Walenz B."/>
            <person name="Inman J."/>
            <person name="Schobel S."/>
            <person name="Galinsky K."/>
            <person name="Amedeo P."/>
            <person name="Strausberg R."/>
        </authorList>
    </citation>
    <scope>NUCLEOTIDE SEQUENCE</scope>
    <source>
        <strain evidence="3">USDA</strain>
    </source>
</reference>
<dbReference type="RefSeq" id="XP_002425272.1">
    <property type="nucleotide sequence ID" value="XM_002425227.1"/>
</dbReference>
<dbReference type="InterPro" id="IPR000859">
    <property type="entry name" value="CUB_dom"/>
</dbReference>
<dbReference type="EnsemblMetazoa" id="PHUM189500-RA">
    <property type="protein sequence ID" value="PHUM189500-PA"/>
    <property type="gene ID" value="PHUM189500"/>
</dbReference>
<evidence type="ECO:0000256" key="1">
    <source>
        <dbReference type="ARBA" id="ARBA00023157"/>
    </source>
</evidence>
<keyword evidence="5" id="KW-1185">Reference proteome</keyword>
<evidence type="ECO:0000313" key="5">
    <source>
        <dbReference type="Proteomes" id="UP000009046"/>
    </source>
</evidence>
<dbReference type="Gene3D" id="2.60.120.290">
    <property type="entry name" value="Spermadhesin, CUB domain"/>
    <property type="match status" value="1"/>
</dbReference>
<name>E0VGM8_PEDHC</name>
<feature type="domain" description="CUB" evidence="2">
    <location>
        <begin position="6"/>
        <end position="61"/>
    </location>
</feature>
<sequence>MICLNRADLIKVYDGGSSEYPVIRSLCNEISQVEILSTGPDLYIEFVANSEWPGQGFKANYHFQNLDGIHINGKYTNAIYTLTIMTSPIMTSSRKKIRIIF</sequence>
<dbReference type="VEuPathDB" id="VectorBase:PHUM189500"/>
<dbReference type="HOGENOM" id="CLU_2294973_0_0_1"/>
<evidence type="ECO:0000313" key="3">
    <source>
        <dbReference type="EMBL" id="EEB12534.1"/>
    </source>
</evidence>
<dbReference type="InterPro" id="IPR035914">
    <property type="entry name" value="Sperma_CUB_dom_sf"/>
</dbReference>
<reference evidence="3" key="2">
    <citation type="submission" date="2007-04" db="EMBL/GenBank/DDBJ databases">
        <title>The genome of the human body louse.</title>
        <authorList>
            <consortium name="The Human Body Louse Genome Consortium"/>
            <person name="Kirkness E."/>
            <person name="Walenz B."/>
            <person name="Hass B."/>
            <person name="Bruggner R."/>
            <person name="Strausberg R."/>
        </authorList>
    </citation>
    <scope>NUCLEOTIDE SEQUENCE</scope>
    <source>
        <strain evidence="3">USDA</strain>
    </source>
</reference>
<dbReference type="InParanoid" id="E0VGM8"/>
<accession>E0VGM8</accession>
<dbReference type="KEGG" id="phu:Phum_PHUM189500"/>
<reference evidence="4" key="3">
    <citation type="submission" date="2020-05" db="UniProtKB">
        <authorList>
            <consortium name="EnsemblMetazoa"/>
        </authorList>
    </citation>
    <scope>IDENTIFICATION</scope>
    <source>
        <strain evidence="4">USDA</strain>
    </source>
</reference>
<dbReference type="CTD" id="8240057"/>
<organism>
    <name type="scientific">Pediculus humanus subsp. corporis</name>
    <name type="common">Body louse</name>
    <dbReference type="NCBI Taxonomy" id="121224"/>
    <lineage>
        <taxon>Eukaryota</taxon>
        <taxon>Metazoa</taxon>
        <taxon>Ecdysozoa</taxon>
        <taxon>Arthropoda</taxon>
        <taxon>Hexapoda</taxon>
        <taxon>Insecta</taxon>
        <taxon>Pterygota</taxon>
        <taxon>Neoptera</taxon>
        <taxon>Paraneoptera</taxon>
        <taxon>Psocodea</taxon>
        <taxon>Troctomorpha</taxon>
        <taxon>Phthiraptera</taxon>
        <taxon>Anoplura</taxon>
        <taxon>Pediculidae</taxon>
        <taxon>Pediculus</taxon>
    </lineage>
</organism>
<proteinExistence type="predicted"/>
<evidence type="ECO:0000313" key="4">
    <source>
        <dbReference type="EnsemblMetazoa" id="PHUM189500-PA"/>
    </source>
</evidence>
<dbReference type="eggNOG" id="KOG4292">
    <property type="taxonomic scope" value="Eukaryota"/>
</dbReference>
<dbReference type="Pfam" id="PF00431">
    <property type="entry name" value="CUB"/>
    <property type="match status" value="1"/>
</dbReference>
<dbReference type="CDD" id="cd00041">
    <property type="entry name" value="CUB"/>
    <property type="match status" value="1"/>
</dbReference>
<keyword evidence="1" id="KW-1015">Disulfide bond</keyword>
<dbReference type="EMBL" id="AAZO01002200">
    <property type="status" value="NOT_ANNOTATED_CDS"/>
    <property type="molecule type" value="Genomic_DNA"/>
</dbReference>
<dbReference type="Proteomes" id="UP000009046">
    <property type="component" value="Unassembled WGS sequence"/>
</dbReference>